<name>A0ABT3P5L7_9ALTE</name>
<organism evidence="1 2">
    <name type="scientific">Alteromonas aquimaris</name>
    <dbReference type="NCBI Taxonomy" id="2998417"/>
    <lineage>
        <taxon>Bacteria</taxon>
        <taxon>Pseudomonadati</taxon>
        <taxon>Pseudomonadota</taxon>
        <taxon>Gammaproteobacteria</taxon>
        <taxon>Alteromonadales</taxon>
        <taxon>Alteromonadaceae</taxon>
        <taxon>Alteromonas/Salinimonas group</taxon>
        <taxon>Alteromonas</taxon>
    </lineage>
</organism>
<evidence type="ECO:0000313" key="2">
    <source>
        <dbReference type="Proteomes" id="UP001142810"/>
    </source>
</evidence>
<dbReference type="EMBL" id="JAPFRD010000006">
    <property type="protein sequence ID" value="MCW8108068.1"/>
    <property type="molecule type" value="Genomic_DNA"/>
</dbReference>
<comment type="caution">
    <text evidence="1">The sequence shown here is derived from an EMBL/GenBank/DDBJ whole genome shotgun (WGS) entry which is preliminary data.</text>
</comment>
<sequence>MKVCIIGNSHVGALKRAWDNSLEASFKKKFSVTFFAARGTAIGDIKIDEGALVPITPSLQKVLEFTSGGKKSIVLKDYDMFFLYGLGINAYYIKDTFYSGAVVRQTVADIFEPRLANRILSMIRKGSSKRVFIGHNPMPVHAKSDTIPLSEESYNFYANGTSLSNEHYFSKLNCELVMQPKQTLVGNARSTHSRFSKGSMKLDVSAKRSGQLHNDLDRKHMNEEFGLIFLKELFEKFEESYESEKMAKSGALRRLLNKISRQKVR</sequence>
<protein>
    <submittedName>
        <fullName evidence="1">Uncharacterized protein</fullName>
    </submittedName>
</protein>
<proteinExistence type="predicted"/>
<gene>
    <name evidence="1" type="ORF">OPS25_06110</name>
</gene>
<evidence type="ECO:0000313" key="1">
    <source>
        <dbReference type="EMBL" id="MCW8108068.1"/>
    </source>
</evidence>
<accession>A0ABT3P5L7</accession>
<dbReference type="Proteomes" id="UP001142810">
    <property type="component" value="Unassembled WGS sequence"/>
</dbReference>
<keyword evidence="2" id="KW-1185">Reference proteome</keyword>
<reference evidence="1" key="1">
    <citation type="submission" date="2022-11" db="EMBL/GenBank/DDBJ databases">
        <title>Alteromonas sp. nov., isolated from sea water of the Qingdao.</title>
        <authorList>
            <person name="Wang Q."/>
        </authorList>
    </citation>
    <scope>NUCLEOTIDE SEQUENCE</scope>
    <source>
        <strain evidence="1">ASW11-7</strain>
    </source>
</reference>